<evidence type="ECO:0000313" key="2">
    <source>
        <dbReference type="EMBL" id="CAB4901779.1"/>
    </source>
</evidence>
<dbReference type="EMBL" id="CAFBME010000115">
    <property type="protein sequence ID" value="CAB4901779.1"/>
    <property type="molecule type" value="Genomic_DNA"/>
</dbReference>
<reference evidence="3" key="1">
    <citation type="submission" date="2020-05" db="EMBL/GenBank/DDBJ databases">
        <authorList>
            <person name="Chiriac C."/>
            <person name="Salcher M."/>
            <person name="Ghai R."/>
            <person name="Kavagutti S V."/>
        </authorList>
    </citation>
    <scope>NUCLEOTIDE SEQUENCE</scope>
</reference>
<sequence length="348" mass="36797">MRQRAEFLTRCIRISLCILFINFLNAPSSFAAPTWTLIYQTTNSARDGSDVFQYSAGYGKTGGAADTFIASGQNWDVIKIRMDATTGGTTYSTEVYFDKWAGATIAGLQLPDHANQSVISKNVTNLVVTSNYTGAGKVKTGSFALGRLEMWPYNYSPALSGLSPPGNASTFDWDDTISVVTNGHGSYQIHNLTDTQTIIAWNMHRSGGPAEIGMGNSTGSHPDWTSGGGTWTNTNFLIQVSVGISTTSGTIGNPTASGNFSKGKALTLTAVTNGPGKVTFYTRGKRIPGCVGVQVVDYSGLLKAICTMKPDTSGALKVNASYTSNTSAYTNASSGVSEFAIGRRSGAR</sequence>
<accession>A0A6J7KEH5</accession>
<dbReference type="EMBL" id="CAEZUD010000065">
    <property type="protein sequence ID" value="CAB4597113.1"/>
    <property type="molecule type" value="Genomic_DNA"/>
</dbReference>
<protein>
    <submittedName>
        <fullName evidence="3">Unannotated protein</fullName>
    </submittedName>
</protein>
<name>A0A6J7KEH5_9ZZZZ</name>
<evidence type="ECO:0000313" key="4">
    <source>
        <dbReference type="EMBL" id="CAB5008645.1"/>
    </source>
</evidence>
<dbReference type="EMBL" id="CAFBPI010000013">
    <property type="protein sequence ID" value="CAB5008645.1"/>
    <property type="molecule type" value="Genomic_DNA"/>
</dbReference>
<evidence type="ECO:0000313" key="3">
    <source>
        <dbReference type="EMBL" id="CAB4952879.1"/>
    </source>
</evidence>
<organism evidence="3">
    <name type="scientific">freshwater metagenome</name>
    <dbReference type="NCBI Taxonomy" id="449393"/>
    <lineage>
        <taxon>unclassified sequences</taxon>
        <taxon>metagenomes</taxon>
        <taxon>ecological metagenomes</taxon>
    </lineage>
</organism>
<gene>
    <name evidence="1" type="ORF">UFOPK1778_01030</name>
    <name evidence="2" type="ORF">UFOPK3555_00936</name>
    <name evidence="3" type="ORF">UFOPK3874_00055</name>
    <name evidence="4" type="ORF">UFOPK4095_00334</name>
</gene>
<proteinExistence type="predicted"/>
<dbReference type="EMBL" id="CAFBNS010000004">
    <property type="protein sequence ID" value="CAB4952879.1"/>
    <property type="molecule type" value="Genomic_DNA"/>
</dbReference>
<dbReference type="AlphaFoldDB" id="A0A6J7KEH5"/>
<evidence type="ECO:0000313" key="1">
    <source>
        <dbReference type="EMBL" id="CAB4597113.1"/>
    </source>
</evidence>